<proteinExistence type="predicted"/>
<evidence type="ECO:0000313" key="2">
    <source>
        <dbReference type="EMBL" id="QHS78637.1"/>
    </source>
</evidence>
<evidence type="ECO:0008006" key="3">
    <source>
        <dbReference type="Google" id="ProtNLM"/>
    </source>
</evidence>
<accession>A0A6C0AFS0</accession>
<keyword evidence="1" id="KW-0812">Transmembrane</keyword>
<evidence type="ECO:0000256" key="1">
    <source>
        <dbReference type="SAM" id="Phobius"/>
    </source>
</evidence>
<name>A0A6C0AFS0_9ZZZZ</name>
<dbReference type="Gene3D" id="1.10.287.1260">
    <property type="match status" value="1"/>
</dbReference>
<sequence>MLKWSSFFLIFYLCIDMVTNLKYIISIAIILISIPISDNITKKITNLLQEKNLNKYKNFISNTLFILFIRVIIVAISIVIAGMISNINMNYIFGGIGIISLMLPITLQSPAQDFVCGILMISMDKIRQNELVRIKELNLEGKIINISGFSTSILDPLTQGISEIPNHKLWTMTIQSISRSPKQKILLEIMISNRNDMGVLETVIRKILMTHSNVIDVNVAYVKQNDRGLTLNIPVSVDSNKSDFLLMQTILYKHLKIGLQKYGIVFVDGATPVDIKNKSDVVTPIIVNSITPV</sequence>
<protein>
    <recommendedName>
        <fullName evidence="3">Mechanosensitive ion channel</fullName>
    </recommendedName>
</protein>
<keyword evidence="1" id="KW-1133">Transmembrane helix</keyword>
<organism evidence="2">
    <name type="scientific">viral metagenome</name>
    <dbReference type="NCBI Taxonomy" id="1070528"/>
    <lineage>
        <taxon>unclassified sequences</taxon>
        <taxon>metagenomes</taxon>
        <taxon>organismal metagenomes</taxon>
    </lineage>
</organism>
<dbReference type="AlphaFoldDB" id="A0A6C0AFS0"/>
<dbReference type="InterPro" id="IPR045275">
    <property type="entry name" value="MscS_archaea/bacteria_type"/>
</dbReference>
<dbReference type="GO" id="GO:0008381">
    <property type="term" value="F:mechanosensitive monoatomic ion channel activity"/>
    <property type="evidence" value="ECO:0007669"/>
    <property type="project" value="InterPro"/>
</dbReference>
<feature type="transmembrane region" description="Helical" evidence="1">
    <location>
        <begin position="91"/>
        <end position="121"/>
    </location>
</feature>
<feature type="transmembrane region" description="Helical" evidence="1">
    <location>
        <begin position="64"/>
        <end position="85"/>
    </location>
</feature>
<feature type="transmembrane region" description="Helical" evidence="1">
    <location>
        <begin position="6"/>
        <end position="34"/>
    </location>
</feature>
<reference evidence="2" key="1">
    <citation type="journal article" date="2020" name="Nature">
        <title>Giant virus diversity and host interactions through global metagenomics.</title>
        <authorList>
            <person name="Schulz F."/>
            <person name="Roux S."/>
            <person name="Paez-Espino D."/>
            <person name="Jungbluth S."/>
            <person name="Walsh D.A."/>
            <person name="Denef V.J."/>
            <person name="McMahon K.D."/>
            <person name="Konstantinidis K.T."/>
            <person name="Eloe-Fadrosh E.A."/>
            <person name="Kyrpides N.C."/>
            <person name="Woyke T."/>
        </authorList>
    </citation>
    <scope>NUCLEOTIDE SEQUENCE</scope>
    <source>
        <strain evidence="2">GVMAG-S-1024976-23</strain>
    </source>
</reference>
<dbReference type="PANTHER" id="PTHR30221:SF1">
    <property type="entry name" value="SMALL-CONDUCTANCE MECHANOSENSITIVE CHANNEL"/>
    <property type="match status" value="1"/>
</dbReference>
<dbReference type="PANTHER" id="PTHR30221">
    <property type="entry name" value="SMALL-CONDUCTANCE MECHANOSENSITIVE CHANNEL"/>
    <property type="match status" value="1"/>
</dbReference>
<keyword evidence="1" id="KW-0472">Membrane</keyword>
<dbReference type="EMBL" id="MN740601">
    <property type="protein sequence ID" value="QHS78637.1"/>
    <property type="molecule type" value="Genomic_DNA"/>
</dbReference>